<evidence type="ECO:0000259" key="3">
    <source>
        <dbReference type="PROSITE" id="PS50887"/>
    </source>
</evidence>
<dbReference type="Proteomes" id="UP000323824">
    <property type="component" value="Chromosome"/>
</dbReference>
<dbReference type="KEGG" id="sper:EW093_12515"/>
<dbReference type="InterPro" id="IPR029787">
    <property type="entry name" value="Nucleotide_cyclase"/>
</dbReference>
<dbReference type="PROSITE" id="PS50112">
    <property type="entry name" value="PAS"/>
    <property type="match status" value="1"/>
</dbReference>
<dbReference type="InterPro" id="IPR035965">
    <property type="entry name" value="PAS-like_dom_sf"/>
</dbReference>
<dbReference type="Gene3D" id="3.30.70.270">
    <property type="match status" value="1"/>
</dbReference>
<dbReference type="InterPro" id="IPR000160">
    <property type="entry name" value="GGDEF_dom"/>
</dbReference>
<feature type="domain" description="PAS" evidence="1">
    <location>
        <begin position="20"/>
        <end position="65"/>
    </location>
</feature>
<evidence type="ECO:0000259" key="2">
    <source>
        <dbReference type="PROSITE" id="PS50883"/>
    </source>
</evidence>
<keyword evidence="5" id="KW-1185">Reference proteome</keyword>
<dbReference type="Gene3D" id="3.30.450.20">
    <property type="entry name" value="PAS domain"/>
    <property type="match status" value="1"/>
</dbReference>
<evidence type="ECO:0000313" key="4">
    <source>
        <dbReference type="EMBL" id="QEN05502.1"/>
    </source>
</evidence>
<dbReference type="SMART" id="SM00052">
    <property type="entry name" value="EAL"/>
    <property type="match status" value="1"/>
</dbReference>
<dbReference type="Pfam" id="PF00563">
    <property type="entry name" value="EAL"/>
    <property type="match status" value="1"/>
</dbReference>
<dbReference type="SMART" id="SM00267">
    <property type="entry name" value="GGDEF"/>
    <property type="match status" value="1"/>
</dbReference>
<dbReference type="SUPFAM" id="SSF55785">
    <property type="entry name" value="PYP-like sensor domain (PAS domain)"/>
    <property type="match status" value="1"/>
</dbReference>
<dbReference type="SUPFAM" id="SSF55073">
    <property type="entry name" value="Nucleotide cyclase"/>
    <property type="match status" value="1"/>
</dbReference>
<dbReference type="PANTHER" id="PTHR44757:SF2">
    <property type="entry name" value="BIOFILM ARCHITECTURE MAINTENANCE PROTEIN MBAA"/>
    <property type="match status" value="1"/>
</dbReference>
<name>A0A5C1QGY6_9SPIO</name>
<dbReference type="AlphaFoldDB" id="A0A5C1QGY6"/>
<protein>
    <submittedName>
        <fullName evidence="4">Bifunctional diguanylate cyclase/phosphodiesterase</fullName>
    </submittedName>
</protein>
<evidence type="ECO:0000259" key="1">
    <source>
        <dbReference type="PROSITE" id="PS50112"/>
    </source>
</evidence>
<dbReference type="SUPFAM" id="SSF141868">
    <property type="entry name" value="EAL domain-like"/>
    <property type="match status" value="1"/>
</dbReference>
<dbReference type="NCBIfam" id="TIGR00254">
    <property type="entry name" value="GGDEF"/>
    <property type="match status" value="1"/>
</dbReference>
<dbReference type="Gene3D" id="3.20.20.450">
    <property type="entry name" value="EAL domain"/>
    <property type="match status" value="1"/>
</dbReference>
<dbReference type="CDD" id="cd01948">
    <property type="entry name" value="EAL"/>
    <property type="match status" value="1"/>
</dbReference>
<feature type="domain" description="EAL" evidence="2">
    <location>
        <begin position="313"/>
        <end position="566"/>
    </location>
</feature>
<dbReference type="PANTHER" id="PTHR44757">
    <property type="entry name" value="DIGUANYLATE CYCLASE DGCP"/>
    <property type="match status" value="1"/>
</dbReference>
<dbReference type="InterPro" id="IPR001633">
    <property type="entry name" value="EAL_dom"/>
</dbReference>
<evidence type="ECO:0000313" key="5">
    <source>
        <dbReference type="Proteomes" id="UP000323824"/>
    </source>
</evidence>
<accession>A0A5C1QGY6</accession>
<dbReference type="OrthoDB" id="366324at2"/>
<dbReference type="CDD" id="cd01949">
    <property type="entry name" value="GGDEF"/>
    <property type="match status" value="1"/>
</dbReference>
<dbReference type="PROSITE" id="PS50887">
    <property type="entry name" value="GGDEF"/>
    <property type="match status" value="1"/>
</dbReference>
<dbReference type="EMBL" id="CP035807">
    <property type="protein sequence ID" value="QEN05502.1"/>
    <property type="molecule type" value="Genomic_DNA"/>
</dbReference>
<gene>
    <name evidence="4" type="ORF">EW093_12515</name>
</gene>
<feature type="domain" description="GGDEF" evidence="3">
    <location>
        <begin position="173"/>
        <end position="304"/>
    </location>
</feature>
<dbReference type="InterPro" id="IPR052155">
    <property type="entry name" value="Biofilm_reg_signaling"/>
</dbReference>
<dbReference type="InterPro" id="IPR035919">
    <property type="entry name" value="EAL_sf"/>
</dbReference>
<reference evidence="4 5" key="2">
    <citation type="submission" date="2019-09" db="EMBL/GenBank/DDBJ databases">
        <title>Complete Genome Sequence and Methylome Analysis of free living Spirochaetas.</title>
        <authorList>
            <person name="Leshcheva N."/>
            <person name="Mikheeva N."/>
        </authorList>
    </citation>
    <scope>NUCLEOTIDE SEQUENCE [LARGE SCALE GENOMIC DNA]</scope>
    <source>
        <strain evidence="4 5">P</strain>
    </source>
</reference>
<dbReference type="PROSITE" id="PS50883">
    <property type="entry name" value="EAL"/>
    <property type="match status" value="1"/>
</dbReference>
<dbReference type="InterPro" id="IPR000014">
    <property type="entry name" value="PAS"/>
</dbReference>
<dbReference type="InterPro" id="IPR043128">
    <property type="entry name" value="Rev_trsase/Diguanyl_cyclase"/>
</dbReference>
<proteinExistence type="predicted"/>
<sequence>MMRLKKRKLKNKRVKFTKVDRRFIDLLLNSTSEGVFILDHHKSLVYSNKRYLEITGNISNNITGKIPTSVSSGWHDNGFYKRMWEIIDVNGFWEDEVWDTNKLDNSLYVMNQKLLKYRDGFKTKYLGIISDVTAKLQTLQELHYLERIDQSTNVANRFFGEKKLNEFIKEKRENIAVIYLDVNNFSLIPETFGHKQGDSVLKEIAFRLIDCIKSENIFSFGLDRFVLYFTYVNSEDIESRAFEIIDSFYEPFNVKGNDFFLSVNLGIALYNSDGETSEELIRNADSAMQESRKEEFNTFCFYESNMNESVVEQFQLISDLRKSIERRELKMVYQPQVDILKNKTVGAEALIRWENRDRGFVSPTRFIPIAEKKGLMTPIGEWVLRNSCNQLENWKENNLRETTMAINISGVQFNDKRLLPLIRNIFYNKVDTSLIELEITESAFVDDIDLSIKTMYGLKDMGFKLAIDDFGTGFSSLSYLKRFPIDKLKIDKSFIENILDEQGNIAIVKSILNLAQNLDLKVIAEGVETVEQRDFIKNLGCPLIQGFYYSRPLDAKEFILFHNDKINK</sequence>
<dbReference type="Pfam" id="PF00990">
    <property type="entry name" value="GGDEF"/>
    <property type="match status" value="1"/>
</dbReference>
<reference evidence="4 5" key="1">
    <citation type="submission" date="2019-02" db="EMBL/GenBank/DDBJ databases">
        <authorList>
            <person name="Fomenkov A."/>
            <person name="Dubinina G."/>
            <person name="Grabovich M."/>
            <person name="Vincze T."/>
            <person name="Roberts R.J."/>
        </authorList>
    </citation>
    <scope>NUCLEOTIDE SEQUENCE [LARGE SCALE GENOMIC DNA]</scope>
    <source>
        <strain evidence="4 5">P</strain>
    </source>
</reference>
<organism evidence="4 5">
    <name type="scientific">Thiospirochaeta perfilievii</name>
    <dbReference type="NCBI Taxonomy" id="252967"/>
    <lineage>
        <taxon>Bacteria</taxon>
        <taxon>Pseudomonadati</taxon>
        <taxon>Spirochaetota</taxon>
        <taxon>Spirochaetia</taxon>
        <taxon>Spirochaetales</taxon>
        <taxon>Spirochaetaceae</taxon>
        <taxon>Thiospirochaeta</taxon>
    </lineage>
</organism>